<dbReference type="PANTHER" id="PTHR43312">
    <property type="entry name" value="D-THREO-ALDOSE 1-DEHYDROGENASE"/>
    <property type="match status" value="1"/>
</dbReference>
<protein>
    <submittedName>
        <fullName evidence="2">Aldo/keto reductase</fullName>
    </submittedName>
</protein>
<dbReference type="InterPro" id="IPR023210">
    <property type="entry name" value="NADP_OxRdtase_dom"/>
</dbReference>
<gene>
    <name evidence="2" type="ORF">BK138_05355</name>
</gene>
<dbReference type="CDD" id="cd19086">
    <property type="entry name" value="AKR_AKR11C1"/>
    <property type="match status" value="1"/>
</dbReference>
<evidence type="ECO:0000259" key="1">
    <source>
        <dbReference type="Pfam" id="PF00248"/>
    </source>
</evidence>
<dbReference type="SUPFAM" id="SSF51430">
    <property type="entry name" value="NAD(P)-linked oxidoreductase"/>
    <property type="match status" value="1"/>
</dbReference>
<dbReference type="Proteomes" id="UP000187172">
    <property type="component" value="Unassembled WGS sequence"/>
</dbReference>
<dbReference type="Pfam" id="PF00248">
    <property type="entry name" value="Aldo_ket_red"/>
    <property type="match status" value="1"/>
</dbReference>
<dbReference type="EMBL" id="MRTP01000001">
    <property type="protein sequence ID" value="OMF58000.1"/>
    <property type="molecule type" value="Genomic_DNA"/>
</dbReference>
<dbReference type="PROSITE" id="PS51257">
    <property type="entry name" value="PROKAR_LIPOPROTEIN"/>
    <property type="match status" value="1"/>
</dbReference>
<keyword evidence="3" id="KW-1185">Reference proteome</keyword>
<accession>A0A1R1F1T7</accession>
<feature type="domain" description="NADP-dependent oxidoreductase" evidence="1">
    <location>
        <begin position="16"/>
        <end position="322"/>
    </location>
</feature>
<sequence>MNRTLGSSGIPVSPLGLGCWAIGGNFTLGGLPDGWGEVDDAESEAAIHTALDMGVTFFDTADAYGTGHSEEVLGRAVKGRRHQVVIATKFGFLQDAANREVHLRYDVSPSYVRFACERSLRRLGTDYIDLLQIHPGSLTREEMESVIDPLERLRGEGLIRAYGWSTGDAENAEFFASRSHAAAIQHEQNVLHDNRDVVAVCERLGLASINNTPLAMGLLSGKFRPETSLPNTDVRGSGHDWVRYFKDGSPLPEFIEKLDAIKEILTSGERTLVQGALAWLWARSDAAIPIPGFKTRRQVEELAGAVSLGPLSAKQMQEIDAMVNSF</sequence>
<dbReference type="InterPro" id="IPR053135">
    <property type="entry name" value="AKR2_Oxidoreductase"/>
</dbReference>
<evidence type="ECO:0000313" key="2">
    <source>
        <dbReference type="EMBL" id="OMF58000.1"/>
    </source>
</evidence>
<dbReference type="PANTHER" id="PTHR43312:SF1">
    <property type="entry name" value="NADP-DEPENDENT OXIDOREDUCTASE DOMAIN-CONTAINING PROTEIN"/>
    <property type="match status" value="1"/>
</dbReference>
<dbReference type="RefSeq" id="WP_076166964.1">
    <property type="nucleotide sequence ID" value="NZ_MRTP01000001.1"/>
</dbReference>
<comment type="caution">
    <text evidence="2">The sequence shown here is derived from an EMBL/GenBank/DDBJ whole genome shotgun (WGS) entry which is preliminary data.</text>
</comment>
<dbReference type="STRING" id="297318.BK138_05355"/>
<proteinExistence type="predicted"/>
<organism evidence="2 3">
    <name type="scientific">Paenibacillus rhizosphaerae</name>
    <dbReference type="NCBI Taxonomy" id="297318"/>
    <lineage>
        <taxon>Bacteria</taxon>
        <taxon>Bacillati</taxon>
        <taxon>Bacillota</taxon>
        <taxon>Bacilli</taxon>
        <taxon>Bacillales</taxon>
        <taxon>Paenibacillaceae</taxon>
        <taxon>Paenibacillus</taxon>
    </lineage>
</organism>
<dbReference type="AlphaFoldDB" id="A0A1R1F1T7"/>
<dbReference type="Gene3D" id="3.20.20.100">
    <property type="entry name" value="NADP-dependent oxidoreductase domain"/>
    <property type="match status" value="1"/>
</dbReference>
<dbReference type="InterPro" id="IPR036812">
    <property type="entry name" value="NAD(P)_OxRdtase_dom_sf"/>
</dbReference>
<reference evidence="2 3" key="1">
    <citation type="submission" date="2016-11" db="EMBL/GenBank/DDBJ databases">
        <title>Paenibacillus species isolates.</title>
        <authorList>
            <person name="Beno S.M."/>
        </authorList>
    </citation>
    <scope>NUCLEOTIDE SEQUENCE [LARGE SCALE GENOMIC DNA]</scope>
    <source>
        <strain evidence="2 3">FSL R5-0378</strain>
    </source>
</reference>
<evidence type="ECO:0000313" key="3">
    <source>
        <dbReference type="Proteomes" id="UP000187172"/>
    </source>
</evidence>
<name>A0A1R1F1T7_9BACL</name>